<feature type="signal peptide" evidence="1">
    <location>
        <begin position="1"/>
        <end position="36"/>
    </location>
</feature>
<evidence type="ECO:0000313" key="2">
    <source>
        <dbReference type="EMBL" id="HIR02200.1"/>
    </source>
</evidence>
<evidence type="ECO:0008006" key="4">
    <source>
        <dbReference type="Google" id="ProtNLM"/>
    </source>
</evidence>
<proteinExistence type="predicted"/>
<dbReference type="Proteomes" id="UP000824261">
    <property type="component" value="Unassembled WGS sequence"/>
</dbReference>
<feature type="chain" id="PRO_5038496301" description="Lipoprotein" evidence="1">
    <location>
        <begin position="37"/>
        <end position="174"/>
    </location>
</feature>
<keyword evidence="1" id="KW-0732">Signal</keyword>
<sequence>MKEKATSKSILALPVVAILVALAALLAGCSSAPSLADTFKYQSPFTIGDVEYTIESIEPAESDYPDTGTHNGVMYLTVSCKLLENGAEPELMDRLTMYDSAGLENDAVIGNNDGEHTVGAMKGDVEATYRIGYGYDYDQPSYELQVSETYGGEAVASFKFSIDPETLEVTILED</sequence>
<gene>
    <name evidence="2" type="ORF">IAA69_08080</name>
</gene>
<protein>
    <recommendedName>
        <fullName evidence="4">Lipoprotein</fullName>
    </recommendedName>
</protein>
<dbReference type="EMBL" id="DVGB01000097">
    <property type="protein sequence ID" value="HIR02200.1"/>
    <property type="molecule type" value="Genomic_DNA"/>
</dbReference>
<evidence type="ECO:0000256" key="1">
    <source>
        <dbReference type="SAM" id="SignalP"/>
    </source>
</evidence>
<evidence type="ECO:0000313" key="3">
    <source>
        <dbReference type="Proteomes" id="UP000824261"/>
    </source>
</evidence>
<accession>A0A9D1A1Q9</accession>
<organism evidence="2 3">
    <name type="scientific">Candidatus Aveggerthella stercoripullorum</name>
    <dbReference type="NCBI Taxonomy" id="2840688"/>
    <lineage>
        <taxon>Bacteria</taxon>
        <taxon>Bacillati</taxon>
        <taxon>Actinomycetota</taxon>
        <taxon>Coriobacteriia</taxon>
        <taxon>Eggerthellales</taxon>
        <taxon>Eggerthellaceae</taxon>
        <taxon>Eggerthellaceae incertae sedis</taxon>
        <taxon>Candidatus Aveggerthella</taxon>
    </lineage>
</organism>
<reference evidence="2" key="2">
    <citation type="journal article" date="2021" name="PeerJ">
        <title>Extensive microbial diversity within the chicken gut microbiome revealed by metagenomics and culture.</title>
        <authorList>
            <person name="Gilroy R."/>
            <person name="Ravi A."/>
            <person name="Getino M."/>
            <person name="Pursley I."/>
            <person name="Horton D.L."/>
            <person name="Alikhan N.F."/>
            <person name="Baker D."/>
            <person name="Gharbi K."/>
            <person name="Hall N."/>
            <person name="Watson M."/>
            <person name="Adriaenssens E.M."/>
            <person name="Foster-Nyarko E."/>
            <person name="Jarju S."/>
            <person name="Secka A."/>
            <person name="Antonio M."/>
            <person name="Oren A."/>
            <person name="Chaudhuri R.R."/>
            <person name="La Ragione R."/>
            <person name="Hildebrand F."/>
            <person name="Pallen M.J."/>
        </authorList>
    </citation>
    <scope>NUCLEOTIDE SEQUENCE</scope>
    <source>
        <strain evidence="2">ChiGjej1B1-2707</strain>
    </source>
</reference>
<dbReference type="AlphaFoldDB" id="A0A9D1A1Q9"/>
<reference evidence="2" key="1">
    <citation type="submission" date="2020-10" db="EMBL/GenBank/DDBJ databases">
        <authorList>
            <person name="Gilroy R."/>
        </authorList>
    </citation>
    <scope>NUCLEOTIDE SEQUENCE</scope>
    <source>
        <strain evidence="2">ChiGjej1B1-2707</strain>
    </source>
</reference>
<dbReference type="PROSITE" id="PS51257">
    <property type="entry name" value="PROKAR_LIPOPROTEIN"/>
    <property type="match status" value="1"/>
</dbReference>
<name>A0A9D1A1Q9_9ACTN</name>
<comment type="caution">
    <text evidence="2">The sequence shown here is derived from an EMBL/GenBank/DDBJ whole genome shotgun (WGS) entry which is preliminary data.</text>
</comment>